<feature type="transmembrane region" description="Helical" evidence="2">
    <location>
        <begin position="208"/>
        <end position="234"/>
    </location>
</feature>
<sequence length="375" mass="41495">MAKKRRHVAAPHRATATASREVSVDHEAMKKSLESFGANYDQLRSEVTGISASLERTLLLQSLVALVLQNVLMVVQSVSTTQIAVAVGTAVWMTRERFVEMFLPPVSLRVGSGREVLLRSLILVLAIVGLGAVFYRVEIPPSVVHLVAFAAVFLLDLVSIYLSKAARGRLARPQILLAAVEVTHLVAGLSISLNYVRKSWWIYDEMAFALTAATAFVHVVVLLTAKYIVLYCFGDMNGAFMETKQRGAKLMERVWIDIDRFEPEQLLVGASKKKKAKNKSRTSSSKTVSVTAGNDKSALPKKQSVFKEPRVQLAVLTLVQILLLLSQLVLSVYVLHSWEMISVLMLSSSHVLWTLGQVRRKVLSRKTITSADQKL</sequence>
<accession>D0MV46</accession>
<dbReference type="EMBL" id="DS028119">
    <property type="protein sequence ID" value="EEY61042.1"/>
    <property type="molecule type" value="Genomic_DNA"/>
</dbReference>
<feature type="region of interest" description="Disordered" evidence="1">
    <location>
        <begin position="276"/>
        <end position="295"/>
    </location>
</feature>
<feature type="compositionally biased region" description="Low complexity" evidence="1">
    <location>
        <begin position="281"/>
        <end position="292"/>
    </location>
</feature>
<gene>
    <name evidence="3" type="ORF">PITG_01286</name>
</gene>
<evidence type="ECO:0000256" key="1">
    <source>
        <dbReference type="SAM" id="MobiDB-lite"/>
    </source>
</evidence>
<evidence type="ECO:0000313" key="4">
    <source>
        <dbReference type="Proteomes" id="UP000006643"/>
    </source>
</evidence>
<evidence type="ECO:0000256" key="2">
    <source>
        <dbReference type="SAM" id="Phobius"/>
    </source>
</evidence>
<keyword evidence="4" id="KW-1185">Reference proteome</keyword>
<dbReference type="OMA" id="WEMISAL"/>
<feature type="transmembrane region" description="Helical" evidence="2">
    <location>
        <begin position="311"/>
        <end position="334"/>
    </location>
</feature>
<evidence type="ECO:0008006" key="5">
    <source>
        <dbReference type="Google" id="ProtNLM"/>
    </source>
</evidence>
<keyword evidence="2" id="KW-0472">Membrane</keyword>
<dbReference type="Proteomes" id="UP000006643">
    <property type="component" value="Unassembled WGS sequence"/>
</dbReference>
<dbReference type="GeneID" id="9479154"/>
<dbReference type="KEGG" id="pif:PITG_01286"/>
<name>D0MV46_PHYIT</name>
<organism evidence="3 4">
    <name type="scientific">Phytophthora infestans (strain T30-4)</name>
    <name type="common">Potato late blight agent</name>
    <dbReference type="NCBI Taxonomy" id="403677"/>
    <lineage>
        <taxon>Eukaryota</taxon>
        <taxon>Sar</taxon>
        <taxon>Stramenopiles</taxon>
        <taxon>Oomycota</taxon>
        <taxon>Peronosporomycetes</taxon>
        <taxon>Peronosporales</taxon>
        <taxon>Peronosporaceae</taxon>
        <taxon>Phytophthora</taxon>
    </lineage>
</organism>
<feature type="compositionally biased region" description="Basic residues" evidence="1">
    <location>
        <begin position="1"/>
        <end position="10"/>
    </location>
</feature>
<proteinExistence type="predicted"/>
<dbReference type="InParanoid" id="D0MV46"/>
<dbReference type="eggNOG" id="ENOG502R8JU">
    <property type="taxonomic scope" value="Eukaryota"/>
</dbReference>
<feature type="transmembrane region" description="Helical" evidence="2">
    <location>
        <begin position="143"/>
        <end position="163"/>
    </location>
</feature>
<feature type="transmembrane region" description="Helical" evidence="2">
    <location>
        <begin position="175"/>
        <end position="196"/>
    </location>
</feature>
<dbReference type="RefSeq" id="XP_002907959.1">
    <property type="nucleotide sequence ID" value="XM_002907913.1"/>
</dbReference>
<evidence type="ECO:0000313" key="3">
    <source>
        <dbReference type="EMBL" id="EEY61042.1"/>
    </source>
</evidence>
<protein>
    <recommendedName>
        <fullName evidence="5">Transmembrane protein</fullName>
    </recommendedName>
</protein>
<feature type="transmembrane region" description="Helical" evidence="2">
    <location>
        <begin position="116"/>
        <end position="137"/>
    </location>
</feature>
<dbReference type="VEuPathDB" id="FungiDB:PITG_01286"/>
<dbReference type="HOGENOM" id="CLU_738666_0_0_1"/>
<keyword evidence="2" id="KW-1133">Transmembrane helix</keyword>
<feature type="region of interest" description="Disordered" evidence="1">
    <location>
        <begin position="1"/>
        <end position="21"/>
    </location>
</feature>
<dbReference type="OrthoDB" id="123933at2759"/>
<keyword evidence="2" id="KW-0812">Transmembrane</keyword>
<reference evidence="4" key="1">
    <citation type="journal article" date="2009" name="Nature">
        <title>Genome sequence and analysis of the Irish potato famine pathogen Phytophthora infestans.</title>
        <authorList>
            <consortium name="The Broad Institute Genome Sequencing Platform"/>
            <person name="Haas B.J."/>
            <person name="Kamoun S."/>
            <person name="Zody M.C."/>
            <person name="Jiang R.H."/>
            <person name="Handsaker R.E."/>
            <person name="Cano L.M."/>
            <person name="Grabherr M."/>
            <person name="Kodira C.D."/>
            <person name="Raffaele S."/>
            <person name="Torto-Alalibo T."/>
            <person name="Bozkurt T.O."/>
            <person name="Ah-Fong A.M."/>
            <person name="Alvarado L."/>
            <person name="Anderson V.L."/>
            <person name="Armstrong M.R."/>
            <person name="Avrova A."/>
            <person name="Baxter L."/>
            <person name="Beynon J."/>
            <person name="Boevink P.C."/>
            <person name="Bollmann S.R."/>
            <person name="Bos J.I."/>
            <person name="Bulone V."/>
            <person name="Cai G."/>
            <person name="Cakir C."/>
            <person name="Carrington J.C."/>
            <person name="Chawner M."/>
            <person name="Conti L."/>
            <person name="Costanzo S."/>
            <person name="Ewan R."/>
            <person name="Fahlgren N."/>
            <person name="Fischbach M.A."/>
            <person name="Fugelstad J."/>
            <person name="Gilroy E.M."/>
            <person name="Gnerre S."/>
            <person name="Green P.J."/>
            <person name="Grenville-Briggs L.J."/>
            <person name="Griffith J."/>
            <person name="Grunwald N.J."/>
            <person name="Horn K."/>
            <person name="Horner N.R."/>
            <person name="Hu C.H."/>
            <person name="Huitema E."/>
            <person name="Jeong D.H."/>
            <person name="Jones A.M."/>
            <person name="Jones J.D."/>
            <person name="Jones R.W."/>
            <person name="Karlsson E.K."/>
            <person name="Kunjeti S.G."/>
            <person name="Lamour K."/>
            <person name="Liu Z."/>
            <person name="Ma L."/>
            <person name="Maclean D."/>
            <person name="Chibucos M.C."/>
            <person name="McDonald H."/>
            <person name="McWalters J."/>
            <person name="Meijer H.J."/>
            <person name="Morgan W."/>
            <person name="Morris P.F."/>
            <person name="Munro C.A."/>
            <person name="O'Neill K."/>
            <person name="Ospina-Giraldo M."/>
            <person name="Pinzon A."/>
            <person name="Pritchard L."/>
            <person name="Ramsahoye B."/>
            <person name="Ren Q."/>
            <person name="Restrepo S."/>
            <person name="Roy S."/>
            <person name="Sadanandom A."/>
            <person name="Savidor A."/>
            <person name="Schornack S."/>
            <person name="Schwartz D.C."/>
            <person name="Schumann U.D."/>
            <person name="Schwessinger B."/>
            <person name="Seyer L."/>
            <person name="Sharpe T."/>
            <person name="Silvar C."/>
            <person name="Song J."/>
            <person name="Studholme D.J."/>
            <person name="Sykes S."/>
            <person name="Thines M."/>
            <person name="van de Vondervoort P.J."/>
            <person name="Phuntumart V."/>
            <person name="Wawra S."/>
            <person name="Weide R."/>
            <person name="Win J."/>
            <person name="Young C."/>
            <person name="Zhou S."/>
            <person name="Fry W."/>
            <person name="Meyers B.C."/>
            <person name="van West P."/>
            <person name="Ristaino J."/>
            <person name="Govers F."/>
            <person name="Birch P.R."/>
            <person name="Whisson S.C."/>
            <person name="Judelson H.S."/>
            <person name="Nusbaum C."/>
        </authorList>
    </citation>
    <scope>NUCLEOTIDE SEQUENCE [LARGE SCALE GENOMIC DNA]</scope>
    <source>
        <strain evidence="4">T30-4</strain>
    </source>
</reference>
<dbReference type="AlphaFoldDB" id="D0MV46"/>